<dbReference type="PROSITE" id="PS51257">
    <property type="entry name" value="PROKAR_LIPOPROTEIN"/>
    <property type="match status" value="1"/>
</dbReference>
<dbReference type="InterPro" id="IPR025380">
    <property type="entry name" value="DUF4369"/>
</dbReference>
<reference evidence="3" key="1">
    <citation type="submission" date="2016-10" db="EMBL/GenBank/DDBJ databases">
        <authorList>
            <person name="Varghese N."/>
            <person name="Submissions S."/>
        </authorList>
    </citation>
    <scope>NUCLEOTIDE SEQUENCE [LARGE SCALE GENOMIC DNA]</scope>
    <source>
        <strain evidence="3">DSM 17934</strain>
    </source>
</reference>
<dbReference type="OrthoDB" id="1143206at2"/>
<evidence type="ECO:0000313" key="2">
    <source>
        <dbReference type="EMBL" id="SEI59597.1"/>
    </source>
</evidence>
<organism evidence="2 3">
    <name type="scientific">Flavobacterium terrigena</name>
    <dbReference type="NCBI Taxonomy" id="402734"/>
    <lineage>
        <taxon>Bacteria</taxon>
        <taxon>Pseudomonadati</taxon>
        <taxon>Bacteroidota</taxon>
        <taxon>Flavobacteriia</taxon>
        <taxon>Flavobacteriales</taxon>
        <taxon>Flavobacteriaceae</taxon>
        <taxon>Flavobacterium</taxon>
    </lineage>
</organism>
<dbReference type="Proteomes" id="UP000199702">
    <property type="component" value="Unassembled WGS sequence"/>
</dbReference>
<protein>
    <recommendedName>
        <fullName evidence="1">DUF4369 domain-containing protein</fullName>
    </recommendedName>
</protein>
<accession>A0A1H6S480</accession>
<proteinExistence type="predicted"/>
<dbReference type="EMBL" id="FNYA01000002">
    <property type="protein sequence ID" value="SEI59597.1"/>
    <property type="molecule type" value="Genomic_DNA"/>
</dbReference>
<dbReference type="RefSeq" id="WP_091309235.1">
    <property type="nucleotide sequence ID" value="NZ_CBCSJU010000005.1"/>
</dbReference>
<sequence>MKKIIALATIVLLFACSKSDNKTGNVELTGNVEGLKQGKLYIHQLKDTNLVILDSIIIAGESNFETKFQIDEPQMLYLSLDRGTTESNDNSILFFAEPGKMKIETTLNGFFTNAKVSGSENQKVYEKYLKIKTNLNDENLVLLEKELKNNTTKNAAITEEINNKRDKLTIRKYLFTANFALVNPKYEVSPYIALTEIPDANLKLLDTINKTLSPKVAKSKYGKRLGEWIKERKTREQN</sequence>
<name>A0A1H6S480_9FLAO</name>
<evidence type="ECO:0000259" key="1">
    <source>
        <dbReference type="Pfam" id="PF14289"/>
    </source>
</evidence>
<dbReference type="Pfam" id="PF14289">
    <property type="entry name" value="DUF4369"/>
    <property type="match status" value="1"/>
</dbReference>
<dbReference type="AlphaFoldDB" id="A0A1H6S480"/>
<gene>
    <name evidence="2" type="ORF">SAMN05660918_1071</name>
</gene>
<feature type="domain" description="DUF4369" evidence="1">
    <location>
        <begin position="27"/>
        <end position="125"/>
    </location>
</feature>
<keyword evidence="3" id="KW-1185">Reference proteome</keyword>
<dbReference type="STRING" id="402734.SAMN05660918_1071"/>
<evidence type="ECO:0000313" key="3">
    <source>
        <dbReference type="Proteomes" id="UP000199702"/>
    </source>
</evidence>